<feature type="region of interest" description="Disordered" evidence="1">
    <location>
        <begin position="1"/>
        <end position="204"/>
    </location>
</feature>
<proteinExistence type="predicted"/>
<gene>
    <name evidence="2" type="ORF">BRAFLDRAFT_75975</name>
</gene>
<feature type="compositionally biased region" description="Basic and acidic residues" evidence="1">
    <location>
        <begin position="57"/>
        <end position="70"/>
    </location>
</feature>
<dbReference type="AlphaFoldDB" id="C3YPN1"/>
<feature type="compositionally biased region" description="Polar residues" evidence="1">
    <location>
        <begin position="114"/>
        <end position="127"/>
    </location>
</feature>
<name>C3YPN1_BRAFL</name>
<feature type="compositionally biased region" description="Basic and acidic residues" evidence="1">
    <location>
        <begin position="183"/>
        <end position="194"/>
    </location>
</feature>
<evidence type="ECO:0000313" key="2">
    <source>
        <dbReference type="EMBL" id="EEN57815.1"/>
    </source>
</evidence>
<feature type="compositionally biased region" description="Basic and acidic residues" evidence="1">
    <location>
        <begin position="160"/>
        <end position="173"/>
    </location>
</feature>
<reference evidence="2" key="1">
    <citation type="journal article" date="2008" name="Nature">
        <title>The amphioxus genome and the evolution of the chordate karyotype.</title>
        <authorList>
            <consortium name="US DOE Joint Genome Institute (JGI-PGF)"/>
            <person name="Putnam N.H."/>
            <person name="Butts T."/>
            <person name="Ferrier D.E.K."/>
            <person name="Furlong R.F."/>
            <person name="Hellsten U."/>
            <person name="Kawashima T."/>
            <person name="Robinson-Rechavi M."/>
            <person name="Shoguchi E."/>
            <person name="Terry A."/>
            <person name="Yu J.-K."/>
            <person name="Benito-Gutierrez E.L."/>
            <person name="Dubchak I."/>
            <person name="Garcia-Fernandez J."/>
            <person name="Gibson-Brown J.J."/>
            <person name="Grigoriev I.V."/>
            <person name="Horton A.C."/>
            <person name="de Jong P.J."/>
            <person name="Jurka J."/>
            <person name="Kapitonov V.V."/>
            <person name="Kohara Y."/>
            <person name="Kuroki Y."/>
            <person name="Lindquist E."/>
            <person name="Lucas S."/>
            <person name="Osoegawa K."/>
            <person name="Pennacchio L.A."/>
            <person name="Salamov A.A."/>
            <person name="Satou Y."/>
            <person name="Sauka-Spengler T."/>
            <person name="Schmutz J."/>
            <person name="Shin-I T."/>
            <person name="Toyoda A."/>
            <person name="Bronner-Fraser M."/>
            <person name="Fujiyama A."/>
            <person name="Holland L.Z."/>
            <person name="Holland P.W.H."/>
            <person name="Satoh N."/>
            <person name="Rokhsar D.S."/>
        </authorList>
    </citation>
    <scope>NUCLEOTIDE SEQUENCE [LARGE SCALE GENOMIC DNA]</scope>
    <source>
        <strain evidence="2">S238N-H82</strain>
        <tissue evidence="2">Testes</tissue>
    </source>
</reference>
<feature type="compositionally biased region" description="Basic and acidic residues" evidence="1">
    <location>
        <begin position="93"/>
        <end position="108"/>
    </location>
</feature>
<sequence>MMQTVTVYTGHSFEMTQSSNSRECHDTDQEVNAAAAKDDEETQSNKPILKTRSRSNSKSEKRVSFAEDTKSATSESSSDSEDESDKDSVVAQRETKDEKPEPSDKIVELEGEATSGTAPTTSQTSQKQPDDNSVHVKNTKMVETSSPSSPSKHYKKKTVKDHGKEKTVVKSNKDIPVQFYVKPRPEHPPKEKHNGYKNTESEPSLENDATISLQQGTKNCISLNEARPTSLPLEEVVFSAETECWNDNGTVVSPMGQGRRKWGTVKNPPLDLDIEESSLGGSYVELEAVEVGMVPADCEEPLENGEVILERPARRKWGSIKVCAGLN</sequence>
<organism>
    <name type="scientific">Branchiostoma floridae</name>
    <name type="common">Florida lancelet</name>
    <name type="synonym">Amphioxus</name>
    <dbReference type="NCBI Taxonomy" id="7739"/>
    <lineage>
        <taxon>Eukaryota</taxon>
        <taxon>Metazoa</taxon>
        <taxon>Chordata</taxon>
        <taxon>Cephalochordata</taxon>
        <taxon>Leptocardii</taxon>
        <taxon>Amphioxiformes</taxon>
        <taxon>Branchiostomatidae</taxon>
        <taxon>Branchiostoma</taxon>
    </lineage>
</organism>
<dbReference type="EMBL" id="GG666538">
    <property type="protein sequence ID" value="EEN57815.1"/>
    <property type="molecule type" value="Genomic_DNA"/>
</dbReference>
<protein>
    <submittedName>
        <fullName evidence="2">Uncharacterized protein</fullName>
    </submittedName>
</protein>
<feature type="compositionally biased region" description="Polar residues" evidence="1">
    <location>
        <begin position="1"/>
        <end position="21"/>
    </location>
</feature>
<dbReference type="InParanoid" id="C3YPN1"/>
<accession>C3YPN1</accession>
<evidence type="ECO:0000256" key="1">
    <source>
        <dbReference type="SAM" id="MobiDB-lite"/>
    </source>
</evidence>